<dbReference type="SUPFAM" id="SSF54637">
    <property type="entry name" value="Thioesterase/thiol ester dehydrase-isomerase"/>
    <property type="match status" value="1"/>
</dbReference>
<keyword evidence="3" id="KW-1185">Reference proteome</keyword>
<dbReference type="PANTHER" id="PTHR30272:SF1">
    <property type="entry name" value="3-HYDROXYACYL-[ACYL-CARRIER-PROTEIN] DEHYDRATASE"/>
    <property type="match status" value="1"/>
</dbReference>
<evidence type="ECO:0000313" key="2">
    <source>
        <dbReference type="EMBL" id="GAA0879765.1"/>
    </source>
</evidence>
<comment type="caution">
    <text evidence="2">The sequence shown here is derived from an EMBL/GenBank/DDBJ whole genome shotgun (WGS) entry which is preliminary data.</text>
</comment>
<dbReference type="Pfam" id="PF07977">
    <property type="entry name" value="FabA"/>
    <property type="match status" value="1"/>
</dbReference>
<dbReference type="InterPro" id="IPR013114">
    <property type="entry name" value="FabA_FabZ"/>
</dbReference>
<dbReference type="Proteomes" id="UP001500469">
    <property type="component" value="Unassembled WGS sequence"/>
</dbReference>
<reference evidence="2 3" key="1">
    <citation type="journal article" date="2019" name="Int. J. Syst. Evol. Microbiol.">
        <title>The Global Catalogue of Microorganisms (GCM) 10K type strain sequencing project: providing services to taxonomists for standard genome sequencing and annotation.</title>
        <authorList>
            <consortium name="The Broad Institute Genomics Platform"/>
            <consortium name="The Broad Institute Genome Sequencing Center for Infectious Disease"/>
            <person name="Wu L."/>
            <person name="Ma J."/>
        </authorList>
    </citation>
    <scope>NUCLEOTIDE SEQUENCE [LARGE SCALE GENOMIC DNA]</scope>
    <source>
        <strain evidence="2 3">JCM 16112</strain>
    </source>
</reference>
<dbReference type="PANTHER" id="PTHR30272">
    <property type="entry name" value="3-HYDROXYACYL-[ACYL-CARRIER-PROTEIN] DEHYDRATASE"/>
    <property type="match status" value="1"/>
</dbReference>
<evidence type="ECO:0000313" key="3">
    <source>
        <dbReference type="Proteomes" id="UP001500469"/>
    </source>
</evidence>
<keyword evidence="1" id="KW-0456">Lyase</keyword>
<dbReference type="InterPro" id="IPR029069">
    <property type="entry name" value="HotDog_dom_sf"/>
</dbReference>
<dbReference type="EMBL" id="BAAAFI010000032">
    <property type="protein sequence ID" value="GAA0879765.1"/>
    <property type="molecule type" value="Genomic_DNA"/>
</dbReference>
<dbReference type="Gene3D" id="3.10.129.10">
    <property type="entry name" value="Hotdog Thioesterase"/>
    <property type="match status" value="1"/>
</dbReference>
<sequence length="140" mass="15431">MKMNQHRITDLLPHRDPFLFVDQVISSTTSEIVATKIFSKKDKWLKGSFPDSGFIPGMILVESMAQCGGAGIKLLGLAEGIFALTSIEKVQFFAGAGFNKEIKYIIKNQRISSSIIKQSGTAMMGDSKLLEASWMSVKVR</sequence>
<organism evidence="2 3">
    <name type="scientific">Algoriphagus jejuensis</name>
    <dbReference type="NCBI Taxonomy" id="419934"/>
    <lineage>
        <taxon>Bacteria</taxon>
        <taxon>Pseudomonadati</taxon>
        <taxon>Bacteroidota</taxon>
        <taxon>Cytophagia</taxon>
        <taxon>Cytophagales</taxon>
        <taxon>Cyclobacteriaceae</taxon>
        <taxon>Algoriphagus</taxon>
    </lineage>
</organism>
<gene>
    <name evidence="2" type="primary">fabZ</name>
    <name evidence="2" type="ORF">GCM10009119_27340</name>
</gene>
<protein>
    <submittedName>
        <fullName evidence="2">3-hydroxyacyl-ACP dehydratase FabZ</fullName>
    </submittedName>
</protein>
<name>A0ABN1N1R1_9BACT</name>
<proteinExistence type="predicted"/>
<accession>A0ABN1N1R1</accession>
<evidence type="ECO:0000256" key="1">
    <source>
        <dbReference type="ARBA" id="ARBA00023239"/>
    </source>
</evidence>